<dbReference type="EMBL" id="SRMA01027193">
    <property type="protein sequence ID" value="TRY58410.1"/>
    <property type="molecule type" value="Genomic_DNA"/>
</dbReference>
<dbReference type="PANTHER" id="PTHR36687:SF2">
    <property type="entry name" value="GLUTAMATE RECEPTOR IONOTROPIC, DELTA-1"/>
    <property type="match status" value="1"/>
</dbReference>
<dbReference type="OrthoDB" id="5984008at2759"/>
<dbReference type="Gene3D" id="3.40.50.2300">
    <property type="match status" value="1"/>
</dbReference>
<dbReference type="PANTHER" id="PTHR36687">
    <property type="entry name" value="GLUTAMATE RECEPTOR IONOTROPIC, DELTA-2-RELATED"/>
    <property type="match status" value="1"/>
</dbReference>
<name>A0A553MZ11_9TELE</name>
<keyword evidence="2" id="KW-1185">Reference proteome</keyword>
<dbReference type="AlphaFoldDB" id="A0A553MZ11"/>
<evidence type="ECO:0000313" key="2">
    <source>
        <dbReference type="Proteomes" id="UP000316079"/>
    </source>
</evidence>
<proteinExistence type="predicted"/>
<protein>
    <submittedName>
        <fullName evidence="1">Uncharacterized protein</fullName>
    </submittedName>
</protein>
<gene>
    <name evidence="1" type="ORF">DNTS_018491</name>
</gene>
<evidence type="ECO:0000313" key="1">
    <source>
        <dbReference type="EMBL" id="TRY58410.1"/>
    </source>
</evidence>
<comment type="caution">
    <text evidence="1">The sequence shown here is derived from an EMBL/GenBank/DDBJ whole genome shotgun (WGS) entry which is preliminary data.</text>
</comment>
<sequence>MQLLLRCYYALITRQHKQSPTITGRVLGSAAHALIFYDNTPRAPRESETCGENTPDPEDTVTIHLATCLSFPRGSVAADSIIHIGAIFEENGARDDEVFQLAISDLSLNDDILQSEKITHSIKYIEPNNPFQAVQEGK</sequence>
<dbReference type="InterPro" id="IPR043373">
    <property type="entry name" value="IGluR_D"/>
</dbReference>
<reference evidence="1 2" key="1">
    <citation type="journal article" date="2019" name="Sci. Data">
        <title>Hybrid genome assembly and annotation of Danionella translucida.</title>
        <authorList>
            <person name="Kadobianskyi M."/>
            <person name="Schulze L."/>
            <person name="Schuelke M."/>
            <person name="Judkewitz B."/>
        </authorList>
    </citation>
    <scope>NUCLEOTIDE SEQUENCE [LARGE SCALE GENOMIC DNA]</scope>
    <source>
        <strain evidence="1 2">Bolton</strain>
    </source>
</reference>
<organism evidence="1 2">
    <name type="scientific">Danionella cerebrum</name>
    <dbReference type="NCBI Taxonomy" id="2873325"/>
    <lineage>
        <taxon>Eukaryota</taxon>
        <taxon>Metazoa</taxon>
        <taxon>Chordata</taxon>
        <taxon>Craniata</taxon>
        <taxon>Vertebrata</taxon>
        <taxon>Euteleostomi</taxon>
        <taxon>Actinopterygii</taxon>
        <taxon>Neopterygii</taxon>
        <taxon>Teleostei</taxon>
        <taxon>Ostariophysi</taxon>
        <taxon>Cypriniformes</taxon>
        <taxon>Danionidae</taxon>
        <taxon>Danioninae</taxon>
        <taxon>Danionella</taxon>
    </lineage>
</organism>
<dbReference type="Proteomes" id="UP000316079">
    <property type="component" value="Unassembled WGS sequence"/>
</dbReference>
<accession>A0A553MZ11</accession>